<reference evidence="1 2" key="1">
    <citation type="submission" date="2024-02" db="EMBL/GenBank/DDBJ databases">
        <authorList>
            <person name="Vignale AGUSTIN F."/>
            <person name="Sosa J E."/>
            <person name="Modenutti C."/>
        </authorList>
    </citation>
    <scope>NUCLEOTIDE SEQUENCE [LARGE SCALE GENOMIC DNA]</scope>
</reference>
<dbReference type="EMBL" id="CAUOFW020000841">
    <property type="protein sequence ID" value="CAK9137897.1"/>
    <property type="molecule type" value="Genomic_DNA"/>
</dbReference>
<evidence type="ECO:0000313" key="2">
    <source>
        <dbReference type="Proteomes" id="UP001642360"/>
    </source>
</evidence>
<dbReference type="AlphaFoldDB" id="A0ABC8R1N7"/>
<keyword evidence="2" id="KW-1185">Reference proteome</keyword>
<name>A0ABC8R1N7_9AQUA</name>
<comment type="caution">
    <text evidence="1">The sequence shown here is derived from an EMBL/GenBank/DDBJ whole genome shotgun (WGS) entry which is preliminary data.</text>
</comment>
<accession>A0ABC8R1N7</accession>
<dbReference type="Proteomes" id="UP001642360">
    <property type="component" value="Unassembled WGS sequence"/>
</dbReference>
<gene>
    <name evidence="1" type="ORF">ILEXP_LOCUS4944</name>
</gene>
<organism evidence="1 2">
    <name type="scientific">Ilex paraguariensis</name>
    <name type="common">yerba mate</name>
    <dbReference type="NCBI Taxonomy" id="185542"/>
    <lineage>
        <taxon>Eukaryota</taxon>
        <taxon>Viridiplantae</taxon>
        <taxon>Streptophyta</taxon>
        <taxon>Embryophyta</taxon>
        <taxon>Tracheophyta</taxon>
        <taxon>Spermatophyta</taxon>
        <taxon>Magnoliopsida</taxon>
        <taxon>eudicotyledons</taxon>
        <taxon>Gunneridae</taxon>
        <taxon>Pentapetalae</taxon>
        <taxon>asterids</taxon>
        <taxon>campanulids</taxon>
        <taxon>Aquifoliales</taxon>
        <taxon>Aquifoliaceae</taxon>
        <taxon>Ilex</taxon>
    </lineage>
</organism>
<sequence length="87" mass="9395">MKVSLSSFGVVSFGSWFSSPIEMVTVIPSDFVGNDDTKGLRTKKSRKKMKLQIAEAGEPRYVIFSTSSSDSASSGSASSLLLLLFCY</sequence>
<proteinExistence type="predicted"/>
<evidence type="ECO:0000313" key="1">
    <source>
        <dbReference type="EMBL" id="CAK9137897.1"/>
    </source>
</evidence>
<protein>
    <submittedName>
        <fullName evidence="1">Uncharacterized protein</fullName>
    </submittedName>
</protein>